<dbReference type="EMBL" id="BAABKG010000002">
    <property type="protein sequence ID" value="GAA5146660.1"/>
    <property type="molecule type" value="Genomic_DNA"/>
</dbReference>
<keyword evidence="1" id="KW-0326">Glycosidase</keyword>
<name>A0ABP9PL53_9ACTN</name>
<sequence>MRLRRPASVLAALLALAVTAAGCGGDPAPAPDDAAAPPSSSAVATPSPTVKDARGDRAREARREREERRERREEREARALAELAEQTRVDQQAERDAARERRQRAVSRNPLAGRRWGVYQGPQEMAWDPYVRASGATKRTLAVIALAPKAKWMGHWIPDGEIYSRTRDYIANAQAGDPETLVQMTMFRMVPWEQETCRRLPTKAEQASYKRWTDSFARAIGRTPTAIVLQPDGPFALCAPGGSTLPSSLIAYSARVLSALPRTSVYIEAGAADWPAAGQGGVDRAADVLVPAGIEYARGFALNGTHYSSTSDEVRRGAALVKELASRGVPGKHFVVNTSGNGQGFEFGTYQGPDPLNAWTCRSKSDPRTCVALGIPPTADVSAARWGLPDDVRRLARAHADAYLWFGRPWLYRQNEPFQMKRALAVVRSSPYV</sequence>
<dbReference type="Pfam" id="PF01341">
    <property type="entry name" value="Glyco_hydro_6"/>
    <property type="match status" value="1"/>
</dbReference>
<evidence type="ECO:0000256" key="2">
    <source>
        <dbReference type="SAM" id="MobiDB-lite"/>
    </source>
</evidence>
<dbReference type="Gene3D" id="3.20.20.40">
    <property type="entry name" value="1, 4-beta cellobiohydrolase"/>
    <property type="match status" value="1"/>
</dbReference>
<keyword evidence="1" id="KW-0119">Carbohydrate metabolism</keyword>
<comment type="caution">
    <text evidence="3">The sequence shown here is derived from an EMBL/GenBank/DDBJ whole genome shotgun (WGS) entry which is preliminary data.</text>
</comment>
<evidence type="ECO:0000313" key="3">
    <source>
        <dbReference type="EMBL" id="GAA5146660.1"/>
    </source>
</evidence>
<dbReference type="EC" id="3.2.1.-" evidence="1"/>
<feature type="compositionally biased region" description="Low complexity" evidence="2">
    <location>
        <begin position="31"/>
        <end position="49"/>
    </location>
</feature>
<keyword evidence="1" id="KW-0136">Cellulose degradation</keyword>
<dbReference type="SUPFAM" id="SSF51989">
    <property type="entry name" value="Glycosyl hydrolases family 6, cellulases"/>
    <property type="match status" value="1"/>
</dbReference>
<evidence type="ECO:0000256" key="1">
    <source>
        <dbReference type="RuleBase" id="RU361186"/>
    </source>
</evidence>
<keyword evidence="1" id="KW-0378">Hydrolase</keyword>
<dbReference type="PRINTS" id="PR00733">
    <property type="entry name" value="GLHYDRLASE6"/>
</dbReference>
<evidence type="ECO:0000313" key="4">
    <source>
        <dbReference type="Proteomes" id="UP001500221"/>
    </source>
</evidence>
<dbReference type="InterPro" id="IPR016288">
    <property type="entry name" value="Beta_cellobiohydrolase"/>
</dbReference>
<dbReference type="InterPro" id="IPR036434">
    <property type="entry name" value="Beta_cellobiohydrolase_sf"/>
</dbReference>
<dbReference type="RefSeq" id="WP_345457174.1">
    <property type="nucleotide sequence ID" value="NZ_BAABKG010000002.1"/>
</dbReference>
<organism evidence="3 4">
    <name type="scientific">Nocardioides marinquilinus</name>
    <dbReference type="NCBI Taxonomy" id="1210400"/>
    <lineage>
        <taxon>Bacteria</taxon>
        <taxon>Bacillati</taxon>
        <taxon>Actinomycetota</taxon>
        <taxon>Actinomycetes</taxon>
        <taxon>Propionibacteriales</taxon>
        <taxon>Nocardioidaceae</taxon>
        <taxon>Nocardioides</taxon>
    </lineage>
</organism>
<feature type="compositionally biased region" description="Basic and acidic residues" evidence="2">
    <location>
        <begin position="51"/>
        <end position="100"/>
    </location>
</feature>
<feature type="region of interest" description="Disordered" evidence="2">
    <location>
        <begin position="26"/>
        <end position="106"/>
    </location>
</feature>
<feature type="signal peptide" evidence="1">
    <location>
        <begin position="1"/>
        <end position="20"/>
    </location>
</feature>
<keyword evidence="1" id="KW-0624">Polysaccharide degradation</keyword>
<keyword evidence="4" id="KW-1185">Reference proteome</keyword>
<accession>A0ABP9PL53</accession>
<gene>
    <name evidence="3" type="ORF">GCM10023340_17870</name>
</gene>
<dbReference type="Proteomes" id="UP001500221">
    <property type="component" value="Unassembled WGS sequence"/>
</dbReference>
<reference evidence="4" key="1">
    <citation type="journal article" date="2019" name="Int. J. Syst. Evol. Microbiol.">
        <title>The Global Catalogue of Microorganisms (GCM) 10K type strain sequencing project: providing services to taxonomists for standard genome sequencing and annotation.</title>
        <authorList>
            <consortium name="The Broad Institute Genomics Platform"/>
            <consortium name="The Broad Institute Genome Sequencing Center for Infectious Disease"/>
            <person name="Wu L."/>
            <person name="Ma J."/>
        </authorList>
    </citation>
    <scope>NUCLEOTIDE SEQUENCE [LARGE SCALE GENOMIC DNA]</scope>
    <source>
        <strain evidence="4">JCM 18459</strain>
    </source>
</reference>
<comment type="similarity">
    <text evidence="1">Belongs to the glycosyl hydrolase family 6.</text>
</comment>
<dbReference type="PANTHER" id="PTHR34876">
    <property type="match status" value="1"/>
</dbReference>
<dbReference type="PROSITE" id="PS51257">
    <property type="entry name" value="PROKAR_LIPOPROTEIN"/>
    <property type="match status" value="1"/>
</dbReference>
<keyword evidence="1" id="KW-0732">Signal</keyword>
<proteinExistence type="inferred from homology"/>
<dbReference type="PANTHER" id="PTHR34876:SF4">
    <property type="entry name" value="1,4-BETA-D-GLUCAN CELLOBIOHYDROLASE C-RELATED"/>
    <property type="match status" value="1"/>
</dbReference>
<protein>
    <recommendedName>
        <fullName evidence="1">Glucanase</fullName>
        <ecNumber evidence="1">3.2.1.-</ecNumber>
    </recommendedName>
</protein>
<feature type="chain" id="PRO_5044994768" description="Glucanase" evidence="1">
    <location>
        <begin position="21"/>
        <end position="433"/>
    </location>
</feature>